<evidence type="ECO:0000313" key="5">
    <source>
        <dbReference type="Proteomes" id="UP000265703"/>
    </source>
</evidence>
<keyword evidence="2" id="KW-0812">Transmembrane</keyword>
<evidence type="ECO:0000256" key="1">
    <source>
        <dbReference type="SAM" id="MobiDB-lite"/>
    </source>
</evidence>
<sequence>MIKSSQIRILFINLLLLIQTQIAYSAPLSRNRSWVFWYYSNDGQNRNCANYCVLTFSIVGAIIILIILCGILSCYRIKKQALKDGRAPSYREFFTSQDSALNGIRRKGGKGEKDGKQHERSGTSGSMSDVYAGV</sequence>
<proteinExistence type="predicted"/>
<keyword evidence="5" id="KW-1185">Reference proteome</keyword>
<keyword evidence="2" id="KW-1133">Transmembrane helix</keyword>
<dbReference type="Proteomes" id="UP000265703">
    <property type="component" value="Unassembled WGS sequence"/>
</dbReference>
<evidence type="ECO:0000313" key="4">
    <source>
        <dbReference type="EMBL" id="RIA94971.1"/>
    </source>
</evidence>
<evidence type="ECO:0008006" key="6">
    <source>
        <dbReference type="Google" id="ProtNLM"/>
    </source>
</evidence>
<feature type="region of interest" description="Disordered" evidence="1">
    <location>
        <begin position="101"/>
        <end position="134"/>
    </location>
</feature>
<evidence type="ECO:0000256" key="2">
    <source>
        <dbReference type="SAM" id="Phobius"/>
    </source>
</evidence>
<reference evidence="4 5" key="1">
    <citation type="submission" date="2018-06" db="EMBL/GenBank/DDBJ databases">
        <title>Comparative genomics reveals the genomic features of Rhizophagus irregularis, R. cerebriforme, R. diaphanum and Gigaspora rosea, and their symbiotic lifestyle signature.</title>
        <authorList>
            <person name="Morin E."/>
            <person name="San Clemente H."/>
            <person name="Chen E.C.H."/>
            <person name="De La Providencia I."/>
            <person name="Hainaut M."/>
            <person name="Kuo A."/>
            <person name="Kohler A."/>
            <person name="Murat C."/>
            <person name="Tang N."/>
            <person name="Roy S."/>
            <person name="Loubradou J."/>
            <person name="Henrissat B."/>
            <person name="Grigoriev I.V."/>
            <person name="Corradi N."/>
            <person name="Roux C."/>
            <person name="Martin F.M."/>
        </authorList>
    </citation>
    <scope>NUCLEOTIDE SEQUENCE [LARGE SCALE GENOMIC DNA]</scope>
    <source>
        <strain evidence="4 5">DAOM 227022</strain>
    </source>
</reference>
<protein>
    <recommendedName>
        <fullName evidence="6">Transmembrane protein</fullName>
    </recommendedName>
</protein>
<name>A0A397TIZ0_9GLOM</name>
<keyword evidence="3" id="KW-0732">Signal</keyword>
<dbReference type="OrthoDB" id="2426304at2759"/>
<feature type="signal peptide" evidence="3">
    <location>
        <begin position="1"/>
        <end position="25"/>
    </location>
</feature>
<feature type="transmembrane region" description="Helical" evidence="2">
    <location>
        <begin position="49"/>
        <end position="75"/>
    </location>
</feature>
<dbReference type="AlphaFoldDB" id="A0A397TIZ0"/>
<keyword evidence="2" id="KW-0472">Membrane</keyword>
<comment type="caution">
    <text evidence="4">The sequence shown here is derived from an EMBL/GenBank/DDBJ whole genome shotgun (WGS) entry which is preliminary data.</text>
</comment>
<feature type="compositionally biased region" description="Basic and acidic residues" evidence="1">
    <location>
        <begin position="109"/>
        <end position="121"/>
    </location>
</feature>
<organism evidence="4 5">
    <name type="scientific">Glomus cerebriforme</name>
    <dbReference type="NCBI Taxonomy" id="658196"/>
    <lineage>
        <taxon>Eukaryota</taxon>
        <taxon>Fungi</taxon>
        <taxon>Fungi incertae sedis</taxon>
        <taxon>Mucoromycota</taxon>
        <taxon>Glomeromycotina</taxon>
        <taxon>Glomeromycetes</taxon>
        <taxon>Glomerales</taxon>
        <taxon>Glomeraceae</taxon>
        <taxon>Glomus</taxon>
    </lineage>
</organism>
<gene>
    <name evidence="4" type="ORF">C1645_873121</name>
</gene>
<dbReference type="EMBL" id="QKYT01000070">
    <property type="protein sequence ID" value="RIA94971.1"/>
    <property type="molecule type" value="Genomic_DNA"/>
</dbReference>
<accession>A0A397TIZ0</accession>
<feature type="chain" id="PRO_5017445570" description="Transmembrane protein" evidence="3">
    <location>
        <begin position="26"/>
        <end position="134"/>
    </location>
</feature>
<evidence type="ECO:0000256" key="3">
    <source>
        <dbReference type="SAM" id="SignalP"/>
    </source>
</evidence>